<feature type="compositionally biased region" description="Polar residues" evidence="1">
    <location>
        <begin position="21"/>
        <end position="53"/>
    </location>
</feature>
<sequence>MSKRSSYAPNNKKEENRSAKPPSQQVLNPSNAIPSPHQRQSTSTLSKMTGPNS</sequence>
<evidence type="ECO:0000256" key="1">
    <source>
        <dbReference type="SAM" id="MobiDB-lite"/>
    </source>
</evidence>
<accession>A0A0A2V1Z6</accession>
<name>A0A0A2V1Z6_PARBA</name>
<dbReference type="KEGG" id="pbl:PAAG_11760"/>
<dbReference type="GeneID" id="26970648"/>
<evidence type="ECO:0000313" key="3">
    <source>
        <dbReference type="Proteomes" id="UP000002059"/>
    </source>
</evidence>
<reference evidence="2 3" key="1">
    <citation type="journal article" date="2011" name="PLoS Genet.">
        <title>Comparative genomic analysis of human fungal pathogens causing paracoccidioidomycosis.</title>
        <authorList>
            <person name="Desjardins C.A."/>
            <person name="Champion M.D."/>
            <person name="Holder J.W."/>
            <person name="Muszewska A."/>
            <person name="Goldberg J."/>
            <person name="Bailao A.M."/>
            <person name="Brigido M.M."/>
            <person name="Ferreira M.E."/>
            <person name="Garcia A.M."/>
            <person name="Grynberg M."/>
            <person name="Gujja S."/>
            <person name="Heiman D.I."/>
            <person name="Henn M.R."/>
            <person name="Kodira C.D."/>
            <person name="Leon-Narvaez H."/>
            <person name="Longo L.V."/>
            <person name="Ma L.J."/>
            <person name="Malavazi I."/>
            <person name="Matsuo A.L."/>
            <person name="Morais F.V."/>
            <person name="Pereira M."/>
            <person name="Rodriguez-Brito S."/>
            <person name="Sakthikumar S."/>
            <person name="Salem-Izacc S.M."/>
            <person name="Sykes S.M."/>
            <person name="Teixeira M.M."/>
            <person name="Vallejo M.C."/>
            <person name="Walter M.E."/>
            <person name="Yandava C."/>
            <person name="Young S."/>
            <person name="Zeng Q."/>
            <person name="Zucker J."/>
            <person name="Felipe M.S."/>
            <person name="Goldman G.H."/>
            <person name="Haas B.J."/>
            <person name="McEwen J.G."/>
            <person name="Nino-Vega G."/>
            <person name="Puccia R."/>
            <person name="San-Blas G."/>
            <person name="Soares C.M."/>
            <person name="Birren B.W."/>
            <person name="Cuomo C.A."/>
        </authorList>
    </citation>
    <scope>NUCLEOTIDE SEQUENCE [LARGE SCALE GENOMIC DNA]</scope>
    <source>
        <strain evidence="3">ATCC MYA-826 / Pb01</strain>
    </source>
</reference>
<dbReference type="RefSeq" id="XP_015703039.1">
    <property type="nucleotide sequence ID" value="XM_015847348.1"/>
</dbReference>
<feature type="region of interest" description="Disordered" evidence="1">
    <location>
        <begin position="1"/>
        <end position="53"/>
    </location>
</feature>
<organism evidence="2 3">
    <name type="scientific">Paracoccidioides lutzii (strain ATCC MYA-826 / Pb01)</name>
    <name type="common">Paracoccidioides brasiliensis</name>
    <dbReference type="NCBI Taxonomy" id="502779"/>
    <lineage>
        <taxon>Eukaryota</taxon>
        <taxon>Fungi</taxon>
        <taxon>Dikarya</taxon>
        <taxon>Ascomycota</taxon>
        <taxon>Pezizomycotina</taxon>
        <taxon>Eurotiomycetes</taxon>
        <taxon>Eurotiomycetidae</taxon>
        <taxon>Onygenales</taxon>
        <taxon>Ajellomycetaceae</taxon>
        <taxon>Paracoccidioides</taxon>
    </lineage>
</organism>
<proteinExistence type="predicted"/>
<dbReference type="EMBL" id="KN294000">
    <property type="protein sequence ID" value="KGQ01523.1"/>
    <property type="molecule type" value="Genomic_DNA"/>
</dbReference>
<protein>
    <submittedName>
        <fullName evidence="2">Uncharacterized protein</fullName>
    </submittedName>
</protein>
<dbReference type="AlphaFoldDB" id="A0A0A2V1Z6"/>
<dbReference type="Proteomes" id="UP000002059">
    <property type="component" value="Partially assembled WGS sequence"/>
</dbReference>
<gene>
    <name evidence="2" type="ORF">PAAG_11760</name>
</gene>
<dbReference type="VEuPathDB" id="FungiDB:PAAG_11760"/>
<keyword evidence="3" id="KW-1185">Reference proteome</keyword>
<dbReference type="HOGENOM" id="CLU_3069315_0_0_1"/>
<evidence type="ECO:0000313" key="2">
    <source>
        <dbReference type="EMBL" id="KGQ01523.1"/>
    </source>
</evidence>